<dbReference type="InterPro" id="IPR014756">
    <property type="entry name" value="Ig_E-set"/>
</dbReference>
<dbReference type="Gene3D" id="2.60.40.10">
    <property type="entry name" value="Immunoglobulins"/>
    <property type="match status" value="3"/>
</dbReference>
<evidence type="ECO:0000259" key="2">
    <source>
        <dbReference type="SMART" id="SM00429"/>
    </source>
</evidence>
<evidence type="ECO:0000313" key="3">
    <source>
        <dbReference type="EMBL" id="MBT0767603.1"/>
    </source>
</evidence>
<evidence type="ECO:0000313" key="4">
    <source>
        <dbReference type="Proteomes" id="UP001197247"/>
    </source>
</evidence>
<protein>
    <submittedName>
        <fullName evidence="3">IPT/TIG domain-containing protein</fullName>
    </submittedName>
</protein>
<dbReference type="InterPro" id="IPR002909">
    <property type="entry name" value="IPT_dom"/>
</dbReference>
<dbReference type="RefSeq" id="WP_214153666.1">
    <property type="nucleotide sequence ID" value="NZ_JAHBAY010000001.1"/>
</dbReference>
<feature type="signal peptide" evidence="1">
    <location>
        <begin position="1"/>
        <end position="27"/>
    </location>
</feature>
<keyword evidence="1" id="KW-0732">Signal</keyword>
<organism evidence="3 4">
    <name type="scientific">Kineosporia corallincola</name>
    <dbReference type="NCBI Taxonomy" id="2835133"/>
    <lineage>
        <taxon>Bacteria</taxon>
        <taxon>Bacillati</taxon>
        <taxon>Actinomycetota</taxon>
        <taxon>Actinomycetes</taxon>
        <taxon>Kineosporiales</taxon>
        <taxon>Kineosporiaceae</taxon>
        <taxon>Kineosporia</taxon>
    </lineage>
</organism>
<dbReference type="PANTHER" id="PTHR22625">
    <property type="entry name" value="PLEXIN"/>
    <property type="match status" value="1"/>
</dbReference>
<feature type="domain" description="IPT/TIG" evidence="2">
    <location>
        <begin position="30"/>
        <end position="114"/>
    </location>
</feature>
<accession>A0ABS5T9S5</accession>
<feature type="domain" description="IPT/TIG" evidence="2">
    <location>
        <begin position="199"/>
        <end position="279"/>
    </location>
</feature>
<dbReference type="EMBL" id="JAHBAY010000001">
    <property type="protein sequence ID" value="MBT0767603.1"/>
    <property type="molecule type" value="Genomic_DNA"/>
</dbReference>
<dbReference type="Proteomes" id="UP001197247">
    <property type="component" value="Unassembled WGS sequence"/>
</dbReference>
<sequence>MRIRSLLIGVLLGAAGSMSISALPADAAVKPVVSSISVTQGPAGGGTVLTVTGKNFTRVNAVKFGAGKGTHLSVKSRTKLTITSPKHTAGRVDVRVTTAGGTSAVVKADRFLYVAPPTITSFTPAEGATSVERTWVTFKGKGLDEVTKVTVDGQPATFGYRTDTKTLGFYAPFRPAGPATITLTTPGGSASAGFRYLDRPTVTSSGPGSGPVSGGTVVTIDGTNLSGSTVTILGRVFPHTYDPATGQITLTMPAVQKARKVGIFVTNGGGLTAAYFTYTD</sequence>
<dbReference type="PANTHER" id="PTHR22625:SF70">
    <property type="entry name" value="PLEXIN A, ISOFORM A"/>
    <property type="match status" value="1"/>
</dbReference>
<dbReference type="SMART" id="SM00429">
    <property type="entry name" value="IPT"/>
    <property type="match status" value="2"/>
</dbReference>
<reference evidence="3 4" key="1">
    <citation type="submission" date="2021-05" db="EMBL/GenBank/DDBJ databases">
        <title>Kineosporia and Streptomyces sp. nov. two new marine actinobacteria isolated from Coral.</title>
        <authorList>
            <person name="Buangrab K."/>
            <person name="Sutthacheep M."/>
            <person name="Yeemin T."/>
            <person name="Harunari E."/>
            <person name="Igarashi Y."/>
            <person name="Kanchanasin P."/>
            <person name="Tanasupawat S."/>
            <person name="Phongsopitanun W."/>
        </authorList>
    </citation>
    <scope>NUCLEOTIDE SEQUENCE [LARGE SCALE GENOMIC DNA]</scope>
    <source>
        <strain evidence="3 4">J2-2</strain>
    </source>
</reference>
<dbReference type="InterPro" id="IPR031148">
    <property type="entry name" value="Plexin"/>
</dbReference>
<keyword evidence="4" id="KW-1185">Reference proteome</keyword>
<dbReference type="CDD" id="cd00603">
    <property type="entry name" value="IPT_PCSR"/>
    <property type="match status" value="1"/>
</dbReference>
<comment type="caution">
    <text evidence="3">The sequence shown here is derived from an EMBL/GenBank/DDBJ whole genome shotgun (WGS) entry which is preliminary data.</text>
</comment>
<evidence type="ECO:0000256" key="1">
    <source>
        <dbReference type="SAM" id="SignalP"/>
    </source>
</evidence>
<gene>
    <name evidence="3" type="ORF">KIH74_01620</name>
</gene>
<name>A0ABS5T9S5_9ACTN</name>
<feature type="chain" id="PRO_5046071875" evidence="1">
    <location>
        <begin position="28"/>
        <end position="280"/>
    </location>
</feature>
<dbReference type="SUPFAM" id="SSF81296">
    <property type="entry name" value="E set domains"/>
    <property type="match status" value="3"/>
</dbReference>
<dbReference type="Pfam" id="PF01833">
    <property type="entry name" value="TIG"/>
    <property type="match status" value="3"/>
</dbReference>
<proteinExistence type="predicted"/>
<dbReference type="InterPro" id="IPR013783">
    <property type="entry name" value="Ig-like_fold"/>
</dbReference>